<dbReference type="Proteomes" id="UP001597474">
    <property type="component" value="Unassembled WGS sequence"/>
</dbReference>
<feature type="signal peptide" evidence="2">
    <location>
        <begin position="1"/>
        <end position="20"/>
    </location>
</feature>
<feature type="chain" id="PRO_5047423634" evidence="2">
    <location>
        <begin position="21"/>
        <end position="159"/>
    </location>
</feature>
<dbReference type="RefSeq" id="WP_386375301.1">
    <property type="nucleotide sequence ID" value="NZ_JBHUMP010000014.1"/>
</dbReference>
<evidence type="ECO:0000256" key="1">
    <source>
        <dbReference type="SAM" id="MobiDB-lite"/>
    </source>
</evidence>
<reference evidence="4" key="1">
    <citation type="journal article" date="2019" name="Int. J. Syst. Evol. Microbiol.">
        <title>The Global Catalogue of Microorganisms (GCM) 10K type strain sequencing project: providing services to taxonomists for standard genome sequencing and annotation.</title>
        <authorList>
            <consortium name="The Broad Institute Genomics Platform"/>
            <consortium name="The Broad Institute Genome Sequencing Center for Infectious Disease"/>
            <person name="Wu L."/>
            <person name="Ma J."/>
        </authorList>
    </citation>
    <scope>NUCLEOTIDE SEQUENCE [LARGE SCALE GENOMIC DNA]</scope>
    <source>
        <strain evidence="4">TISTR 2562</strain>
    </source>
</reference>
<evidence type="ECO:0000313" key="3">
    <source>
        <dbReference type="EMBL" id="MFD2740880.1"/>
    </source>
</evidence>
<name>A0ABW5U6E1_9RHOB</name>
<evidence type="ECO:0000313" key="4">
    <source>
        <dbReference type="Proteomes" id="UP001597474"/>
    </source>
</evidence>
<evidence type="ECO:0000256" key="2">
    <source>
        <dbReference type="SAM" id="SignalP"/>
    </source>
</evidence>
<dbReference type="EMBL" id="JBHUMP010000014">
    <property type="protein sequence ID" value="MFD2740880.1"/>
    <property type="molecule type" value="Genomic_DNA"/>
</dbReference>
<feature type="compositionally biased region" description="Polar residues" evidence="1">
    <location>
        <begin position="139"/>
        <end position="159"/>
    </location>
</feature>
<gene>
    <name evidence="3" type="ORF">ACFSUD_14950</name>
</gene>
<protein>
    <submittedName>
        <fullName evidence="3">Uncharacterized protein</fullName>
    </submittedName>
</protein>
<feature type="region of interest" description="Disordered" evidence="1">
    <location>
        <begin position="115"/>
        <end position="159"/>
    </location>
</feature>
<keyword evidence="2" id="KW-0732">Signal</keyword>
<accession>A0ABW5U6E1</accession>
<organism evidence="3 4">
    <name type="scientific">Sulfitobacter aestuarii</name>
    <dbReference type="NCBI Taxonomy" id="2161676"/>
    <lineage>
        <taxon>Bacteria</taxon>
        <taxon>Pseudomonadati</taxon>
        <taxon>Pseudomonadota</taxon>
        <taxon>Alphaproteobacteria</taxon>
        <taxon>Rhodobacterales</taxon>
        <taxon>Roseobacteraceae</taxon>
        <taxon>Sulfitobacter</taxon>
    </lineage>
</organism>
<proteinExistence type="predicted"/>
<comment type="caution">
    <text evidence="3">The sequence shown here is derived from an EMBL/GenBank/DDBJ whole genome shotgun (WGS) entry which is preliminary data.</text>
</comment>
<feature type="compositionally biased region" description="Gly residues" evidence="1">
    <location>
        <begin position="123"/>
        <end position="136"/>
    </location>
</feature>
<keyword evidence="4" id="KW-1185">Reference proteome</keyword>
<sequence>MRMIAPFSVIIALTLPAALAAESYSMNGTGKAQSSATTHEVAEGHMLISAQSEYTSIEAEDENNPLNGATGPCFGAMEIVDGSLSGGGRCLYTDQTGDMAVLSWTAESMTEDGANAGSWELTGGSGKYEGGSGGGSYSVATDQSSGSQTNTVTGEISLP</sequence>